<gene>
    <name evidence="2" type="ORF">M569_16749</name>
</gene>
<dbReference type="EMBL" id="AUSU01009574">
    <property type="protein sequence ID" value="EPS58067.1"/>
    <property type="molecule type" value="Genomic_DNA"/>
</dbReference>
<keyword evidence="1" id="KW-1133">Transmembrane helix</keyword>
<protein>
    <submittedName>
        <fullName evidence="2">Uncharacterized protein</fullName>
    </submittedName>
</protein>
<organism evidence="2 3">
    <name type="scientific">Genlisea aurea</name>
    <dbReference type="NCBI Taxonomy" id="192259"/>
    <lineage>
        <taxon>Eukaryota</taxon>
        <taxon>Viridiplantae</taxon>
        <taxon>Streptophyta</taxon>
        <taxon>Embryophyta</taxon>
        <taxon>Tracheophyta</taxon>
        <taxon>Spermatophyta</taxon>
        <taxon>Magnoliopsida</taxon>
        <taxon>eudicotyledons</taxon>
        <taxon>Gunneridae</taxon>
        <taxon>Pentapetalae</taxon>
        <taxon>asterids</taxon>
        <taxon>lamiids</taxon>
        <taxon>Lamiales</taxon>
        <taxon>Lentibulariaceae</taxon>
        <taxon>Genlisea</taxon>
    </lineage>
</organism>
<evidence type="ECO:0000313" key="3">
    <source>
        <dbReference type="Proteomes" id="UP000015453"/>
    </source>
</evidence>
<dbReference type="Proteomes" id="UP000015453">
    <property type="component" value="Unassembled WGS sequence"/>
</dbReference>
<keyword evidence="1" id="KW-0812">Transmembrane</keyword>
<feature type="non-terminal residue" evidence="2">
    <location>
        <position position="95"/>
    </location>
</feature>
<feature type="transmembrane region" description="Helical" evidence="1">
    <location>
        <begin position="21"/>
        <end position="43"/>
    </location>
</feature>
<proteinExistence type="predicted"/>
<evidence type="ECO:0000256" key="1">
    <source>
        <dbReference type="SAM" id="Phobius"/>
    </source>
</evidence>
<sequence>MDLRNSSTPKKKFDENNRWTFMFKILILMLAANILTVVIFIHYSNPSSPAAAQHEDRNISHIQSLQNDLKLSISLNQHLISMLGKPFPHHDSDAG</sequence>
<dbReference type="AlphaFoldDB" id="S8DFA1"/>
<keyword evidence="1" id="KW-0472">Membrane</keyword>
<evidence type="ECO:0000313" key="2">
    <source>
        <dbReference type="EMBL" id="EPS58067.1"/>
    </source>
</evidence>
<reference evidence="2 3" key="1">
    <citation type="journal article" date="2013" name="BMC Genomics">
        <title>The miniature genome of a carnivorous plant Genlisea aurea contains a low number of genes and short non-coding sequences.</title>
        <authorList>
            <person name="Leushkin E.V."/>
            <person name="Sutormin R.A."/>
            <person name="Nabieva E.R."/>
            <person name="Penin A.A."/>
            <person name="Kondrashov A.S."/>
            <person name="Logacheva M.D."/>
        </authorList>
    </citation>
    <scope>NUCLEOTIDE SEQUENCE [LARGE SCALE GENOMIC DNA]</scope>
</reference>
<keyword evidence="3" id="KW-1185">Reference proteome</keyword>
<comment type="caution">
    <text evidence="2">The sequence shown here is derived from an EMBL/GenBank/DDBJ whole genome shotgun (WGS) entry which is preliminary data.</text>
</comment>
<name>S8DFA1_9LAMI</name>
<accession>S8DFA1</accession>